<proteinExistence type="predicted"/>
<dbReference type="Gene3D" id="3.40.50.2000">
    <property type="entry name" value="Glycogen Phosphorylase B"/>
    <property type="match status" value="2"/>
</dbReference>
<evidence type="ECO:0000313" key="4">
    <source>
        <dbReference type="Proteomes" id="UP001549099"/>
    </source>
</evidence>
<dbReference type="PANTHER" id="PTHR45947:SF13">
    <property type="entry name" value="TRANSFERASE"/>
    <property type="match status" value="1"/>
</dbReference>
<dbReference type="Proteomes" id="UP001549099">
    <property type="component" value="Unassembled WGS sequence"/>
</dbReference>
<evidence type="ECO:0000313" key="3">
    <source>
        <dbReference type="EMBL" id="MET3575393.1"/>
    </source>
</evidence>
<feature type="domain" description="Glycosyltransferase subfamily 4-like N-terminal" evidence="2">
    <location>
        <begin position="21"/>
        <end position="164"/>
    </location>
</feature>
<dbReference type="SUPFAM" id="SSF53756">
    <property type="entry name" value="UDP-Glycosyltransferase/glycogen phosphorylase"/>
    <property type="match status" value="1"/>
</dbReference>
<reference evidence="3 4" key="1">
    <citation type="submission" date="2024-06" db="EMBL/GenBank/DDBJ databases">
        <title>Genomic Encyclopedia of Type Strains, Phase IV (KMG-IV): sequencing the most valuable type-strain genomes for metagenomic binning, comparative biology and taxonomic classification.</title>
        <authorList>
            <person name="Goeker M."/>
        </authorList>
    </citation>
    <scope>NUCLEOTIDE SEQUENCE [LARGE SCALE GENOMIC DNA]</scope>
    <source>
        <strain evidence="3 4">DSM 26128</strain>
    </source>
</reference>
<accession>A0ABV2GAV1</accession>
<feature type="domain" description="Glycosyl transferase family 1" evidence="1">
    <location>
        <begin position="170"/>
        <end position="328"/>
    </location>
</feature>
<name>A0ABV2GAV1_9BACL</name>
<evidence type="ECO:0000259" key="1">
    <source>
        <dbReference type="Pfam" id="PF00534"/>
    </source>
</evidence>
<dbReference type="InterPro" id="IPR028098">
    <property type="entry name" value="Glyco_trans_4-like_N"/>
</dbReference>
<organism evidence="3 4">
    <name type="scientific">Bhargavaea ullalensis</name>
    <dbReference type="NCBI Taxonomy" id="1265685"/>
    <lineage>
        <taxon>Bacteria</taxon>
        <taxon>Bacillati</taxon>
        <taxon>Bacillota</taxon>
        <taxon>Bacilli</taxon>
        <taxon>Bacillales</taxon>
        <taxon>Caryophanaceae</taxon>
        <taxon>Bhargavaea</taxon>
    </lineage>
</organism>
<dbReference type="RefSeq" id="WP_354196519.1">
    <property type="nucleotide sequence ID" value="NZ_JBEPLW010000007.1"/>
</dbReference>
<sequence length="364" mass="39383">MKILVLSNMYPTESHPTYGIFVRNQVELLRENGIDVDVAAITDPGKGKAAALKKYGGWALETARRLIGGRKSYTVTHAHYAFPTGLLSLIGKRLFGVPYVVTVHGGDLDQMARKSAGIRRMTERILKEAAHVVTVGRRLYEEVTDGYGVPASRVSVLSMGVDTEVFRLRDREAVRQELGIPAGEKAVLFVGNIIRAKGTRELVDAAAILDREGEPVTVYLVGSTKDAGYADELKAHIAGLGLDRVRFVGTEPQERLSKWMNACDVLALPSYHEGFGLVALEGMASGIRVVGSGVGGLSVLLGDDRGIPVPPKDADALAGGIREALDPESRAFDGESIRREVARHSKDQILRELLEIYEDAAAGR</sequence>
<gene>
    <name evidence="3" type="ORF">ABID49_001298</name>
</gene>
<dbReference type="InterPro" id="IPR050194">
    <property type="entry name" value="Glycosyltransferase_grp1"/>
</dbReference>
<keyword evidence="4" id="KW-1185">Reference proteome</keyword>
<dbReference type="EMBL" id="JBEPLW010000007">
    <property type="protein sequence ID" value="MET3575393.1"/>
    <property type="molecule type" value="Genomic_DNA"/>
</dbReference>
<dbReference type="Pfam" id="PF00534">
    <property type="entry name" value="Glycos_transf_1"/>
    <property type="match status" value="1"/>
</dbReference>
<evidence type="ECO:0000259" key="2">
    <source>
        <dbReference type="Pfam" id="PF13439"/>
    </source>
</evidence>
<dbReference type="PANTHER" id="PTHR45947">
    <property type="entry name" value="SULFOQUINOVOSYL TRANSFERASE SQD2"/>
    <property type="match status" value="1"/>
</dbReference>
<protein>
    <submittedName>
        <fullName evidence="3">Glycosyltransferase involved in cell wall biosynthesis</fullName>
    </submittedName>
</protein>
<dbReference type="Pfam" id="PF13439">
    <property type="entry name" value="Glyco_transf_4"/>
    <property type="match status" value="1"/>
</dbReference>
<comment type="caution">
    <text evidence="3">The sequence shown here is derived from an EMBL/GenBank/DDBJ whole genome shotgun (WGS) entry which is preliminary data.</text>
</comment>
<dbReference type="InterPro" id="IPR001296">
    <property type="entry name" value="Glyco_trans_1"/>
</dbReference>